<feature type="transmembrane region" description="Helical" evidence="5">
    <location>
        <begin position="6"/>
        <end position="26"/>
    </location>
</feature>
<dbReference type="GO" id="GO:0180047">
    <property type="term" value="P:dolichol phosphate mannose biosynthetic process"/>
    <property type="evidence" value="ECO:0007669"/>
    <property type="project" value="InterPro"/>
</dbReference>
<evidence type="ECO:0000256" key="2">
    <source>
        <dbReference type="ARBA" id="ARBA00022692"/>
    </source>
</evidence>
<sequence>MFKLTLVVLAFIYYTTWLLLPVFNLDGACLLFPIPSKYAVLLPIILLLFGVLLVGTFIGVLLMGG</sequence>
<keyword evidence="2 5" id="KW-0812">Transmembrane</keyword>
<evidence type="ECO:0000256" key="3">
    <source>
        <dbReference type="ARBA" id="ARBA00022989"/>
    </source>
</evidence>
<accession>A0A0X8HVZ4</accession>
<evidence type="ECO:0000256" key="1">
    <source>
        <dbReference type="ARBA" id="ARBA00004141"/>
    </source>
</evidence>
<name>A0A0X8HVZ4_9SACH</name>
<keyword evidence="7" id="KW-1185">Reference proteome</keyword>
<dbReference type="OrthoDB" id="311279at2759"/>
<dbReference type="GeneID" id="28726098"/>
<comment type="function">
    <text evidence="5">Regulatory subunit of the dolichol-phosphate mannose (DPM) synthase complex; essential for the ER localization.</text>
</comment>
<keyword evidence="3 5" id="KW-1133">Transmembrane helix</keyword>
<comment type="similarity">
    <text evidence="5">Belongs to the DPM2 family.</text>
</comment>
<evidence type="ECO:0000313" key="6">
    <source>
        <dbReference type="EMBL" id="AMD22736.1"/>
    </source>
</evidence>
<dbReference type="UniPathway" id="UPA00378"/>
<dbReference type="EMBL" id="CP014248">
    <property type="protein sequence ID" value="AMD22736.1"/>
    <property type="molecule type" value="Genomic_DNA"/>
</dbReference>
<gene>
    <name evidence="6" type="ORF">AW171_hschr84788</name>
</gene>
<evidence type="ECO:0000313" key="7">
    <source>
        <dbReference type="Proteomes" id="UP000243052"/>
    </source>
</evidence>
<dbReference type="AlphaFoldDB" id="A0A0X8HVZ4"/>
<comment type="subunit">
    <text evidence="5">Component of the dolichol-phosphate mannose (DPM) synthase complex.</text>
</comment>
<evidence type="ECO:0000256" key="4">
    <source>
        <dbReference type="ARBA" id="ARBA00023136"/>
    </source>
</evidence>
<keyword evidence="5" id="KW-0256">Endoplasmic reticulum</keyword>
<comment type="subcellular location">
    <subcellularLocation>
        <location evidence="5">Endoplasmic reticulum membrane</location>
        <topology evidence="5">Multi-pass membrane protein</topology>
    </subcellularLocation>
    <subcellularLocation>
        <location evidence="1">Membrane</location>
        <topology evidence="1">Multi-pass membrane protein</topology>
    </subcellularLocation>
</comment>
<protein>
    <recommendedName>
        <fullName evidence="5">Dolichol phosphate-mannose biosynthesis regulatory protein</fullName>
    </recommendedName>
</protein>
<organism evidence="6 7">
    <name type="scientific">Eremothecium sinecaudum</name>
    <dbReference type="NCBI Taxonomy" id="45286"/>
    <lineage>
        <taxon>Eukaryota</taxon>
        <taxon>Fungi</taxon>
        <taxon>Dikarya</taxon>
        <taxon>Ascomycota</taxon>
        <taxon>Saccharomycotina</taxon>
        <taxon>Saccharomycetes</taxon>
        <taxon>Saccharomycetales</taxon>
        <taxon>Saccharomycetaceae</taxon>
        <taxon>Eremothecium</taxon>
    </lineage>
</organism>
<dbReference type="GO" id="GO:0030234">
    <property type="term" value="F:enzyme regulator activity"/>
    <property type="evidence" value="ECO:0007669"/>
    <property type="project" value="UniProtKB-UniRule"/>
</dbReference>
<evidence type="ECO:0000256" key="5">
    <source>
        <dbReference type="RuleBase" id="RU365084"/>
    </source>
</evidence>
<dbReference type="Proteomes" id="UP000243052">
    <property type="component" value="Chromosome viii"/>
</dbReference>
<keyword evidence="4 5" id="KW-0472">Membrane</keyword>
<feature type="transmembrane region" description="Helical" evidence="5">
    <location>
        <begin position="38"/>
        <end position="63"/>
    </location>
</feature>
<dbReference type="RefSeq" id="XP_017989732.1">
    <property type="nucleotide sequence ID" value="XM_018133996.1"/>
</dbReference>
<proteinExistence type="inferred from homology"/>
<comment type="pathway">
    <text evidence="5">Protein modification; protein glycosylation.</text>
</comment>
<dbReference type="Pfam" id="PF07297">
    <property type="entry name" value="DPM2"/>
    <property type="match status" value="1"/>
</dbReference>
<dbReference type="InterPro" id="IPR009914">
    <property type="entry name" value="DPM2"/>
</dbReference>
<dbReference type="GO" id="GO:0005789">
    <property type="term" value="C:endoplasmic reticulum membrane"/>
    <property type="evidence" value="ECO:0007669"/>
    <property type="project" value="UniProtKB-SubCell"/>
</dbReference>
<reference evidence="6 7" key="1">
    <citation type="submission" date="2016-01" db="EMBL/GenBank/DDBJ databases">
        <title>Genome sequence of the yeast Holleya sinecauda.</title>
        <authorList>
            <person name="Dietrich F.S."/>
        </authorList>
    </citation>
    <scope>NUCLEOTIDE SEQUENCE [LARGE SCALE GENOMIC DNA]</scope>
    <source>
        <strain evidence="6 7">ATCC 58844</strain>
    </source>
</reference>